<dbReference type="EMBL" id="FMXM01000002">
    <property type="protein sequence ID" value="SDA40288.1"/>
    <property type="molecule type" value="Genomic_DNA"/>
</dbReference>
<evidence type="ECO:0000313" key="1">
    <source>
        <dbReference type="EMBL" id="SDA40288.1"/>
    </source>
</evidence>
<name>A0A1G5V3S6_9HYPH</name>
<protein>
    <submittedName>
        <fullName evidence="1">Uncharacterized protein</fullName>
    </submittedName>
</protein>
<proteinExistence type="predicted"/>
<dbReference type="AlphaFoldDB" id="A0A1G5V3S6"/>
<sequence>MRTFANDNTPSDIDRIDEVLCEDDQHVMFTGHTPDESVVYIASVDLPAPIDPATFSGREWLNHRNLHWTRHEGVQ</sequence>
<dbReference type="Proteomes" id="UP000198588">
    <property type="component" value="Unassembled WGS sequence"/>
</dbReference>
<dbReference type="RefSeq" id="WP_091574893.1">
    <property type="nucleotide sequence ID" value="NZ_FMXM01000002.1"/>
</dbReference>
<evidence type="ECO:0000313" key="2">
    <source>
        <dbReference type="Proteomes" id="UP000198588"/>
    </source>
</evidence>
<reference evidence="1 2" key="1">
    <citation type="submission" date="2016-10" db="EMBL/GenBank/DDBJ databases">
        <authorList>
            <person name="de Groot N.N."/>
        </authorList>
    </citation>
    <scope>NUCLEOTIDE SEQUENCE [LARGE SCALE GENOMIC DNA]</scope>
    <source>
        <strain evidence="1 2">CGMCC 1.12097</strain>
    </source>
</reference>
<accession>A0A1G5V3S6</accession>
<organism evidence="1 2">
    <name type="scientific">Mesorhizobium qingshengii</name>
    <dbReference type="NCBI Taxonomy" id="1165689"/>
    <lineage>
        <taxon>Bacteria</taxon>
        <taxon>Pseudomonadati</taxon>
        <taxon>Pseudomonadota</taxon>
        <taxon>Alphaproteobacteria</taxon>
        <taxon>Hyphomicrobiales</taxon>
        <taxon>Phyllobacteriaceae</taxon>
        <taxon>Mesorhizobium</taxon>
    </lineage>
</organism>
<gene>
    <name evidence="1" type="ORF">SAMN02927914_00223</name>
</gene>
<dbReference type="STRING" id="1165689.SAMN02927914_00223"/>